<evidence type="ECO:0000256" key="6">
    <source>
        <dbReference type="ARBA" id="ARBA00022841"/>
    </source>
</evidence>
<organism evidence="9 10">
    <name type="scientific">Roseibium algae</name>
    <dbReference type="NCBI Taxonomy" id="3123038"/>
    <lineage>
        <taxon>Bacteria</taxon>
        <taxon>Pseudomonadati</taxon>
        <taxon>Pseudomonadota</taxon>
        <taxon>Alphaproteobacteria</taxon>
        <taxon>Hyphomicrobiales</taxon>
        <taxon>Stappiaceae</taxon>
        <taxon>Roseibium</taxon>
    </lineage>
</organism>
<evidence type="ECO:0000313" key="10">
    <source>
        <dbReference type="Proteomes" id="UP001385499"/>
    </source>
</evidence>
<name>A0ABU8TSK2_9HYPH</name>
<dbReference type="InterPro" id="IPR031811">
    <property type="entry name" value="ALGX/ALGJ_SGNH-like"/>
</dbReference>
<evidence type="ECO:0000313" key="9">
    <source>
        <dbReference type="EMBL" id="MEJ8476686.1"/>
    </source>
</evidence>
<evidence type="ECO:0000256" key="1">
    <source>
        <dbReference type="ARBA" id="ARBA00004418"/>
    </source>
</evidence>
<keyword evidence="10" id="KW-1185">Reference proteome</keyword>
<evidence type="ECO:0000256" key="5">
    <source>
        <dbReference type="ARBA" id="ARBA00022764"/>
    </source>
</evidence>
<feature type="domain" description="AlgX/AlgJ SGNH hydrolase-like" evidence="8">
    <location>
        <begin position="63"/>
        <end position="333"/>
    </location>
</feature>
<dbReference type="InterPro" id="IPR036514">
    <property type="entry name" value="SGNH_hydro_sf"/>
</dbReference>
<keyword evidence="6" id="KW-0016">Alginate biosynthesis</keyword>
<dbReference type="RefSeq" id="WP_340277397.1">
    <property type="nucleotide sequence ID" value="NZ_JBAKIA010000024.1"/>
</dbReference>
<evidence type="ECO:0000256" key="2">
    <source>
        <dbReference type="ARBA" id="ARBA00005182"/>
    </source>
</evidence>
<evidence type="ECO:0000256" key="4">
    <source>
        <dbReference type="ARBA" id="ARBA00022729"/>
    </source>
</evidence>
<proteinExistence type="predicted"/>
<keyword evidence="5" id="KW-0574">Periplasm</keyword>
<comment type="pathway">
    <text evidence="2">Glycan biosynthesis; alginate biosynthesis.</text>
</comment>
<evidence type="ECO:0000256" key="3">
    <source>
        <dbReference type="ARBA" id="ARBA00022679"/>
    </source>
</evidence>
<dbReference type="Gene3D" id="3.40.50.1110">
    <property type="entry name" value="SGNH hydrolase"/>
    <property type="match status" value="1"/>
</dbReference>
<dbReference type="Proteomes" id="UP001385499">
    <property type="component" value="Unassembled WGS sequence"/>
</dbReference>
<keyword evidence="3" id="KW-0808">Transferase</keyword>
<comment type="caution">
    <text evidence="9">The sequence shown here is derived from an EMBL/GenBank/DDBJ whole genome shotgun (WGS) entry which is preliminary data.</text>
</comment>
<dbReference type="Pfam" id="PF16822">
    <property type="entry name" value="ALGX"/>
    <property type="match status" value="1"/>
</dbReference>
<accession>A0ABU8TSK2</accession>
<dbReference type="EMBL" id="JBAKIA010000024">
    <property type="protein sequence ID" value="MEJ8476686.1"/>
    <property type="molecule type" value="Genomic_DNA"/>
</dbReference>
<feature type="signal peptide" evidence="7">
    <location>
        <begin position="1"/>
        <end position="25"/>
    </location>
</feature>
<keyword evidence="4 7" id="KW-0732">Signal</keyword>
<comment type="subcellular location">
    <subcellularLocation>
        <location evidence="1">Periplasm</location>
    </subcellularLocation>
</comment>
<evidence type="ECO:0000259" key="8">
    <source>
        <dbReference type="Pfam" id="PF16822"/>
    </source>
</evidence>
<protein>
    <recommendedName>
        <fullName evidence="8">AlgX/AlgJ SGNH hydrolase-like domain-containing protein</fullName>
    </recommendedName>
</protein>
<evidence type="ECO:0000256" key="7">
    <source>
        <dbReference type="SAM" id="SignalP"/>
    </source>
</evidence>
<dbReference type="SUPFAM" id="SSF52266">
    <property type="entry name" value="SGNH hydrolase"/>
    <property type="match status" value="1"/>
</dbReference>
<sequence>MIRQTFTLRRISLLAVSLMLRPVVALEQGGATGAHAQEAQQILYRCDNLQEKSPRSTIGVKLYQGYDGWFFRKSDLENLFEVSDESLAAFKRVNEALAARGIHLVLMPMIPRGIVGRDKIPNDGLLSDMIYDPDFSARQFSAFIDALRQAGIDVVDINQILESAPDFDHSSYSFAADVHWTPDGARLVAEAVARKIRQIIPEKPNPTKFETSLSGEEVLIRGNLTKALNEVCQDKVPPDKLATFKTVQALTSLDALFADVAEGGDGRDLLHIVGTSYTDEALYYNFAGFLREFLKADVSSFSVAGGGLTDAIYGWTQKSGGLAKKPKVLLWEYSSLREILKENTIVSSAIVPAIFGACSGDLEIAAGEFAAGSNFAFDLPKTGERASNYYLHLNFSNAALTGFHITYRYADGNERIATFTNPTRVARLKDLYQRFPEERDDTPVGVSLQLENGLSTSGNVQLCRFPIDAFSRRPVSN</sequence>
<gene>
    <name evidence="9" type="ORF">V6575_21605</name>
</gene>
<reference evidence="9 10" key="1">
    <citation type="submission" date="2024-02" db="EMBL/GenBank/DDBJ databases">
        <title>Roseibium algae sp. nov., isolated from marine alga (Grateloupia sp.), showing potential in myo-inositol conversion.</title>
        <authorList>
            <person name="Wang Y."/>
        </authorList>
    </citation>
    <scope>NUCLEOTIDE SEQUENCE [LARGE SCALE GENOMIC DNA]</scope>
    <source>
        <strain evidence="9 10">H3510</strain>
    </source>
</reference>
<feature type="chain" id="PRO_5047260453" description="AlgX/AlgJ SGNH hydrolase-like domain-containing protein" evidence="7">
    <location>
        <begin position="26"/>
        <end position="477"/>
    </location>
</feature>